<dbReference type="AlphaFoldDB" id="A0A1S6HL17"/>
<feature type="compositionally biased region" description="Polar residues" evidence="1">
    <location>
        <begin position="315"/>
        <end position="329"/>
    </location>
</feature>
<dbReference type="Pfam" id="PF13503">
    <property type="entry name" value="DUF4123"/>
    <property type="match status" value="1"/>
</dbReference>
<proteinExistence type="predicted"/>
<dbReference type="KEGG" id="spsw:Sps_01037"/>
<evidence type="ECO:0000256" key="1">
    <source>
        <dbReference type="SAM" id="MobiDB-lite"/>
    </source>
</evidence>
<feature type="region of interest" description="Disordered" evidence="1">
    <location>
        <begin position="302"/>
        <end position="329"/>
    </location>
</feature>
<accession>A0A1S6HL17</accession>
<sequence>MIIPQLETRLLPDSSDEYLYLLLDGSKVTNLERELYQRLGNPLYEPIYLFEPWNSLRELSPCLVQLSLINKDYQSLLTWFIDNSDKKWGYLFSCNSPLEAQAEILRRQINITTPYGSQVLYKLANPESAWRLFSAKTPFLWQGVNRVWIPSAIGWHYLINTDIPKPTDHQNWQLTDVQWSLLGEVSYQNCLDKIAKHLQTWFPDILVNLQGANLQESKLVSGQASGQKKNIRYWADFARAKGFTLEQDLFYFFNILAYLGETVFLVEGEHQHPEMWQLLHQSSDQTPSQRIAYAAQLAQQAASGVRESRQDKDLSSGTIKASQRQELYS</sequence>
<evidence type="ECO:0000313" key="4">
    <source>
        <dbReference type="Proteomes" id="UP000189545"/>
    </source>
</evidence>
<keyword evidence="4" id="KW-1185">Reference proteome</keyword>
<protein>
    <recommendedName>
        <fullName evidence="2">DUF4123 domain-containing protein</fullName>
    </recommendedName>
</protein>
<dbReference type="RefSeq" id="WP_077751544.1">
    <property type="nucleotide sequence ID" value="NZ_CP014782.1"/>
</dbReference>
<dbReference type="InterPro" id="IPR025391">
    <property type="entry name" value="DUF4123"/>
</dbReference>
<evidence type="ECO:0000313" key="3">
    <source>
        <dbReference type="EMBL" id="AQS36226.1"/>
    </source>
</evidence>
<reference evidence="3 4" key="1">
    <citation type="submission" date="2016-03" db="EMBL/GenBank/DDBJ databases">
        <title>Complete genome sequence of Shewanella psychrophila WP2, a deep sea bacterium isolated from west Pacific sediment.</title>
        <authorList>
            <person name="Xu G."/>
            <person name="Jian H."/>
        </authorList>
    </citation>
    <scope>NUCLEOTIDE SEQUENCE [LARGE SCALE GENOMIC DNA]</scope>
    <source>
        <strain evidence="3 4">WP2</strain>
    </source>
</reference>
<gene>
    <name evidence="3" type="ORF">Sps_01037</name>
</gene>
<dbReference type="OrthoDB" id="6353266at2"/>
<evidence type="ECO:0000259" key="2">
    <source>
        <dbReference type="Pfam" id="PF13503"/>
    </source>
</evidence>
<dbReference type="Proteomes" id="UP000189545">
    <property type="component" value="Chromosome"/>
</dbReference>
<name>A0A1S6HL17_9GAMM</name>
<feature type="domain" description="DUF4123" evidence="2">
    <location>
        <begin position="19"/>
        <end position="135"/>
    </location>
</feature>
<dbReference type="STRING" id="225848.Sps_01037"/>
<dbReference type="EMBL" id="CP014782">
    <property type="protein sequence ID" value="AQS36226.1"/>
    <property type="molecule type" value="Genomic_DNA"/>
</dbReference>
<organism evidence="3 4">
    <name type="scientific">Shewanella psychrophila</name>
    <dbReference type="NCBI Taxonomy" id="225848"/>
    <lineage>
        <taxon>Bacteria</taxon>
        <taxon>Pseudomonadati</taxon>
        <taxon>Pseudomonadota</taxon>
        <taxon>Gammaproteobacteria</taxon>
        <taxon>Alteromonadales</taxon>
        <taxon>Shewanellaceae</taxon>
        <taxon>Shewanella</taxon>
    </lineage>
</organism>